<dbReference type="PANTHER" id="PTHR34706">
    <property type="entry name" value="SLR1338 PROTEIN"/>
    <property type="match status" value="1"/>
</dbReference>
<feature type="compositionally biased region" description="Polar residues" evidence="1">
    <location>
        <begin position="1"/>
        <end position="27"/>
    </location>
</feature>
<dbReference type="InterPro" id="IPR002035">
    <property type="entry name" value="VWF_A"/>
</dbReference>
<dbReference type="STRING" id="10195.A0A3M7S2V4"/>
<sequence>MSYNTYPTQPSSDSSNYPNKSLQSTAPNPYDQPPPYQTSTYNASNDSREQKFREIINKYEISLFFADKLQLLNMFKIVFVFDDSGSMNATLSDSPLNSGLLKATRWDELQYFSKISIEIANIFNENGTDIYFLNRPMARHISSADQLLPYFQNKPSGYTPISRVLRTILANNHPGELGERKLLIIIVTDGEPTDDYGRVDTHTFKEVLKSRNHTTYTTIVSCTDEDETMNYLNNWDKTLPRLDVVDDYRNERLEILRAQGRTFSFSFGDYVVKSIIGSIDQKLDNLDENFYGSNQGCCAVL</sequence>
<comment type="caution">
    <text evidence="3">The sequence shown here is derived from an EMBL/GenBank/DDBJ whole genome shotgun (WGS) entry which is preliminary data.</text>
</comment>
<dbReference type="EMBL" id="REGN01002120">
    <property type="protein sequence ID" value="RNA30146.1"/>
    <property type="molecule type" value="Genomic_DNA"/>
</dbReference>
<reference evidence="3 4" key="1">
    <citation type="journal article" date="2018" name="Sci. Rep.">
        <title>Genomic signatures of local adaptation to the degree of environmental predictability in rotifers.</title>
        <authorList>
            <person name="Franch-Gras L."/>
            <person name="Hahn C."/>
            <person name="Garcia-Roger E.M."/>
            <person name="Carmona M.J."/>
            <person name="Serra M."/>
            <person name="Gomez A."/>
        </authorList>
    </citation>
    <scope>NUCLEOTIDE SEQUENCE [LARGE SCALE GENOMIC DNA]</scope>
    <source>
        <strain evidence="3">HYR1</strain>
    </source>
</reference>
<dbReference type="PROSITE" id="PS50234">
    <property type="entry name" value="VWFA"/>
    <property type="match status" value="1"/>
</dbReference>
<dbReference type="AlphaFoldDB" id="A0A3M7S2V4"/>
<dbReference type="InterPro" id="IPR036465">
    <property type="entry name" value="vWFA_dom_sf"/>
</dbReference>
<accession>A0A3M7S2V4</accession>
<evidence type="ECO:0000313" key="3">
    <source>
        <dbReference type="EMBL" id="RNA30146.1"/>
    </source>
</evidence>
<proteinExistence type="predicted"/>
<gene>
    <name evidence="3" type="ORF">BpHYR1_000736</name>
</gene>
<organism evidence="3 4">
    <name type="scientific">Brachionus plicatilis</name>
    <name type="common">Marine rotifer</name>
    <name type="synonym">Brachionus muelleri</name>
    <dbReference type="NCBI Taxonomy" id="10195"/>
    <lineage>
        <taxon>Eukaryota</taxon>
        <taxon>Metazoa</taxon>
        <taxon>Spiralia</taxon>
        <taxon>Gnathifera</taxon>
        <taxon>Rotifera</taxon>
        <taxon>Eurotatoria</taxon>
        <taxon>Monogononta</taxon>
        <taxon>Pseudotrocha</taxon>
        <taxon>Ploima</taxon>
        <taxon>Brachionidae</taxon>
        <taxon>Brachionus</taxon>
    </lineage>
</organism>
<name>A0A3M7S2V4_BRAPC</name>
<keyword evidence="4" id="KW-1185">Reference proteome</keyword>
<evidence type="ECO:0000259" key="2">
    <source>
        <dbReference type="PROSITE" id="PS50234"/>
    </source>
</evidence>
<evidence type="ECO:0000313" key="4">
    <source>
        <dbReference type="Proteomes" id="UP000276133"/>
    </source>
</evidence>
<dbReference type="OrthoDB" id="2142040at2759"/>
<dbReference type="PANTHER" id="PTHR34706:SF1">
    <property type="entry name" value="VWFA DOMAIN-CONTAINING PROTEIN"/>
    <property type="match status" value="1"/>
</dbReference>
<dbReference type="SUPFAM" id="SSF53300">
    <property type="entry name" value="vWA-like"/>
    <property type="match status" value="1"/>
</dbReference>
<dbReference type="Proteomes" id="UP000276133">
    <property type="component" value="Unassembled WGS sequence"/>
</dbReference>
<protein>
    <submittedName>
        <fullName evidence="3">von Willebrand type A</fullName>
    </submittedName>
</protein>
<evidence type="ECO:0000256" key="1">
    <source>
        <dbReference type="SAM" id="MobiDB-lite"/>
    </source>
</evidence>
<dbReference type="Gene3D" id="3.40.50.410">
    <property type="entry name" value="von Willebrand factor, type A domain"/>
    <property type="match status" value="1"/>
</dbReference>
<feature type="region of interest" description="Disordered" evidence="1">
    <location>
        <begin position="1"/>
        <end position="47"/>
    </location>
</feature>
<feature type="domain" description="VWFA" evidence="2">
    <location>
        <begin position="76"/>
        <end position="260"/>
    </location>
</feature>